<dbReference type="InterPro" id="IPR001254">
    <property type="entry name" value="Trypsin_dom"/>
</dbReference>
<dbReference type="Proteomes" id="UP000801492">
    <property type="component" value="Unassembled WGS sequence"/>
</dbReference>
<organism evidence="5 6">
    <name type="scientific">Ignelater luminosus</name>
    <name type="common">Cucubano</name>
    <name type="synonym">Pyrophorus luminosus</name>
    <dbReference type="NCBI Taxonomy" id="2038154"/>
    <lineage>
        <taxon>Eukaryota</taxon>
        <taxon>Metazoa</taxon>
        <taxon>Ecdysozoa</taxon>
        <taxon>Arthropoda</taxon>
        <taxon>Hexapoda</taxon>
        <taxon>Insecta</taxon>
        <taxon>Pterygota</taxon>
        <taxon>Neoptera</taxon>
        <taxon>Endopterygota</taxon>
        <taxon>Coleoptera</taxon>
        <taxon>Polyphaga</taxon>
        <taxon>Elateriformia</taxon>
        <taxon>Elateroidea</taxon>
        <taxon>Elateridae</taxon>
        <taxon>Agrypninae</taxon>
        <taxon>Pyrophorini</taxon>
        <taxon>Ignelater</taxon>
    </lineage>
</organism>
<dbReference type="CDD" id="cd00190">
    <property type="entry name" value="Tryp_SPc"/>
    <property type="match status" value="1"/>
</dbReference>
<dbReference type="PRINTS" id="PR00722">
    <property type="entry name" value="CHYMOTRYPSIN"/>
</dbReference>
<dbReference type="InterPro" id="IPR043504">
    <property type="entry name" value="Peptidase_S1_PA_chymotrypsin"/>
</dbReference>
<dbReference type="PANTHER" id="PTHR24253">
    <property type="entry name" value="TRANSMEMBRANE PROTEASE SERINE"/>
    <property type="match status" value="1"/>
</dbReference>
<gene>
    <name evidence="5" type="ORF">ILUMI_13807</name>
</gene>
<feature type="domain" description="Peptidase S1" evidence="4">
    <location>
        <begin position="31"/>
        <end position="298"/>
    </location>
</feature>
<sequence length="304" mass="34871">MSLAFRIIPVYLIMIITQLNSKKYPHNYRKVIYGSPAEITRYPFVVALMINALDRNDGRFSNETQFCGGSIISHTWVITSGFCITKYIIKHEIDPLDWFVRCGTTDWQAVPPQKYQKDYNVNDYYVHIKSRYNIVENFQKIHLLPPELPGFDYDVGLIKVQGKFVFNKGVSPIILAGIKFRYVEYTRCGVLGYGRTATKKDNSHLHVAKLKIENYTVCKEMYRNIGYTITERMFCAGFLEGGPNSCEGDTGGPLFQKFREALVLIGIASFSKGCGQENFPAFYTKVSKFQDSILSYANETRFYD</sequence>
<keyword evidence="6" id="KW-1185">Reference proteome</keyword>
<feature type="signal peptide" evidence="3">
    <location>
        <begin position="1"/>
        <end position="21"/>
    </location>
</feature>
<accession>A0A8K0CRK5</accession>
<dbReference type="InterPro" id="IPR001314">
    <property type="entry name" value="Peptidase_S1A"/>
</dbReference>
<evidence type="ECO:0000259" key="4">
    <source>
        <dbReference type="PROSITE" id="PS50240"/>
    </source>
</evidence>
<keyword evidence="1" id="KW-1015">Disulfide bond</keyword>
<dbReference type="GO" id="GO:0006508">
    <property type="term" value="P:proteolysis"/>
    <property type="evidence" value="ECO:0007669"/>
    <property type="project" value="InterPro"/>
</dbReference>
<reference evidence="5" key="1">
    <citation type="submission" date="2019-08" db="EMBL/GenBank/DDBJ databases">
        <title>The genome of the North American firefly Photinus pyralis.</title>
        <authorList>
            <consortium name="Photinus pyralis genome working group"/>
            <person name="Fallon T.R."/>
            <person name="Sander Lower S.E."/>
            <person name="Weng J.-K."/>
        </authorList>
    </citation>
    <scope>NUCLEOTIDE SEQUENCE</scope>
    <source>
        <strain evidence="5">TRF0915ILg1</strain>
        <tissue evidence="5">Whole body</tissue>
    </source>
</reference>
<dbReference type="PROSITE" id="PS50240">
    <property type="entry name" value="TRYPSIN_DOM"/>
    <property type="match status" value="1"/>
</dbReference>
<dbReference type="GO" id="GO:0004252">
    <property type="term" value="F:serine-type endopeptidase activity"/>
    <property type="evidence" value="ECO:0007669"/>
    <property type="project" value="InterPro"/>
</dbReference>
<evidence type="ECO:0000256" key="3">
    <source>
        <dbReference type="SAM" id="SignalP"/>
    </source>
</evidence>
<dbReference type="Pfam" id="PF00089">
    <property type="entry name" value="Trypsin"/>
    <property type="match status" value="1"/>
</dbReference>
<dbReference type="FunFam" id="2.40.10.10:FF:000002">
    <property type="entry name" value="Transmembrane protease serine"/>
    <property type="match status" value="1"/>
</dbReference>
<protein>
    <recommendedName>
        <fullName evidence="4">Peptidase S1 domain-containing protein</fullName>
    </recommendedName>
</protein>
<proteinExistence type="inferred from homology"/>
<name>A0A8K0CRK5_IGNLU</name>
<evidence type="ECO:0000313" key="5">
    <source>
        <dbReference type="EMBL" id="KAF2892358.1"/>
    </source>
</evidence>
<keyword evidence="3" id="KW-0732">Signal</keyword>
<dbReference type="InterPro" id="IPR009003">
    <property type="entry name" value="Peptidase_S1_PA"/>
</dbReference>
<feature type="chain" id="PRO_5035447788" description="Peptidase S1 domain-containing protein" evidence="3">
    <location>
        <begin position="22"/>
        <end position="304"/>
    </location>
</feature>
<evidence type="ECO:0000256" key="1">
    <source>
        <dbReference type="ARBA" id="ARBA00023157"/>
    </source>
</evidence>
<dbReference type="Gene3D" id="2.40.10.10">
    <property type="entry name" value="Trypsin-like serine proteases"/>
    <property type="match status" value="1"/>
</dbReference>
<dbReference type="EMBL" id="VTPC01008781">
    <property type="protein sequence ID" value="KAF2892358.1"/>
    <property type="molecule type" value="Genomic_DNA"/>
</dbReference>
<dbReference type="AlphaFoldDB" id="A0A8K0CRK5"/>
<evidence type="ECO:0000256" key="2">
    <source>
        <dbReference type="ARBA" id="ARBA00024195"/>
    </source>
</evidence>
<evidence type="ECO:0000313" key="6">
    <source>
        <dbReference type="Proteomes" id="UP000801492"/>
    </source>
</evidence>
<dbReference type="OrthoDB" id="6020543at2759"/>
<dbReference type="SMART" id="SM00020">
    <property type="entry name" value="Tryp_SPc"/>
    <property type="match status" value="1"/>
</dbReference>
<dbReference type="PANTHER" id="PTHR24253:SF153">
    <property type="entry name" value="SERINE PROTEASE HEPSIN"/>
    <property type="match status" value="1"/>
</dbReference>
<comment type="similarity">
    <text evidence="2">Belongs to the peptidase S1 family. CLIP subfamily.</text>
</comment>
<dbReference type="SUPFAM" id="SSF50494">
    <property type="entry name" value="Trypsin-like serine proteases"/>
    <property type="match status" value="1"/>
</dbReference>
<comment type="caution">
    <text evidence="5">The sequence shown here is derived from an EMBL/GenBank/DDBJ whole genome shotgun (WGS) entry which is preliminary data.</text>
</comment>